<feature type="transmembrane region" description="Helical" evidence="10">
    <location>
        <begin position="185"/>
        <end position="207"/>
    </location>
</feature>
<comment type="similarity">
    <text evidence="10">Belongs to the insect chemoreceptor superfamily. Heteromeric odorant receptor channel (TC 1.A.69) family.</text>
</comment>
<sequence length="415" mass="48338">MASIQDKIYEKKVSDKWVNTHYVQEVCRHFLFGYTIYKKKFKQTIPIGCYCLVYNISIAGLISLLLTHTLDGQQLFDTIHYMLYMIVLDAYVYTIFKYRRKMLELNAKLDEWFHYKELEQEALIIREKVEAKASRNVNIYVGIMLSCNFLFCVMPMMKLSFASDRSDMLNFLIYPCYLGFPLDTWWGFALTYAFEIVCSTATFSLYARLTSYGFVTSMHVNYQLKLLRVALQTLEIRSVSIMERLGFSMQSPLWKKRYERTLEEEINTIAIHLQYLHGLSDYIVQILTPATTSTYTGGMWIVCFSGLVMYTAENESMLIGKFFVIFSAELMNVYTFSLTSEYLITSFEETINSIYFCPWYNLPKTCTKTLLNMMTLLMKVPSLRTIVGYKANIVNMGAILNASYTYFSLIIATKS</sequence>
<evidence type="ECO:0000256" key="4">
    <source>
        <dbReference type="ARBA" id="ARBA00022692"/>
    </source>
</evidence>
<protein>
    <recommendedName>
        <fullName evidence="10">Odorant receptor</fullName>
    </recommendedName>
</protein>
<evidence type="ECO:0000256" key="5">
    <source>
        <dbReference type="ARBA" id="ARBA00022725"/>
    </source>
</evidence>
<dbReference type="OrthoDB" id="6609269at2759"/>
<evidence type="ECO:0000313" key="11">
    <source>
        <dbReference type="EnsemblMetazoa" id="XP_014258861.1"/>
    </source>
</evidence>
<keyword evidence="5 10" id="KW-0552">Olfaction</keyword>
<keyword evidence="9 10" id="KW-0807">Transducer</keyword>
<accession>A0A8I6S8K4</accession>
<evidence type="ECO:0000256" key="2">
    <source>
        <dbReference type="ARBA" id="ARBA00022475"/>
    </source>
</evidence>
<proteinExistence type="inferred from homology"/>
<dbReference type="PANTHER" id="PTHR21137">
    <property type="entry name" value="ODORANT RECEPTOR"/>
    <property type="match status" value="1"/>
</dbReference>
<evidence type="ECO:0000256" key="6">
    <source>
        <dbReference type="ARBA" id="ARBA00022989"/>
    </source>
</evidence>
<reference evidence="11" key="1">
    <citation type="submission" date="2022-01" db="UniProtKB">
        <authorList>
            <consortium name="EnsemblMetazoa"/>
        </authorList>
    </citation>
    <scope>IDENTIFICATION</scope>
</reference>
<feature type="transmembrane region" description="Helical" evidence="10">
    <location>
        <begin position="137"/>
        <end position="157"/>
    </location>
</feature>
<dbReference type="InterPro" id="IPR004117">
    <property type="entry name" value="7tm6_olfct_rcpt"/>
</dbReference>
<evidence type="ECO:0000256" key="1">
    <source>
        <dbReference type="ARBA" id="ARBA00004651"/>
    </source>
</evidence>
<dbReference type="Proteomes" id="UP000494040">
    <property type="component" value="Unassembled WGS sequence"/>
</dbReference>
<evidence type="ECO:0000256" key="8">
    <source>
        <dbReference type="ARBA" id="ARBA00023170"/>
    </source>
</evidence>
<evidence type="ECO:0000256" key="9">
    <source>
        <dbReference type="ARBA" id="ARBA00023224"/>
    </source>
</evidence>
<keyword evidence="12" id="KW-1185">Reference proteome</keyword>
<dbReference type="GO" id="GO:0004984">
    <property type="term" value="F:olfactory receptor activity"/>
    <property type="evidence" value="ECO:0007669"/>
    <property type="project" value="InterPro"/>
</dbReference>
<feature type="transmembrane region" description="Helical" evidence="10">
    <location>
        <begin position="47"/>
        <end position="66"/>
    </location>
</feature>
<dbReference type="GO" id="GO:0007165">
    <property type="term" value="P:signal transduction"/>
    <property type="evidence" value="ECO:0007669"/>
    <property type="project" value="UniProtKB-KW"/>
</dbReference>
<dbReference type="KEGG" id="clec:106672172"/>
<evidence type="ECO:0000313" key="12">
    <source>
        <dbReference type="Proteomes" id="UP000494040"/>
    </source>
</evidence>
<dbReference type="AlphaFoldDB" id="A0A8I6S8K4"/>
<dbReference type="Pfam" id="PF02949">
    <property type="entry name" value="7tm_6"/>
    <property type="match status" value="1"/>
</dbReference>
<gene>
    <name evidence="11" type="primary">106672172</name>
</gene>
<dbReference type="OMA" id="IMAYLEL"/>
<dbReference type="PANTHER" id="PTHR21137:SF35">
    <property type="entry name" value="ODORANT RECEPTOR 19A-RELATED"/>
    <property type="match status" value="1"/>
</dbReference>
<name>A0A8I6S8K4_CIMLE</name>
<dbReference type="GO" id="GO:0005886">
    <property type="term" value="C:plasma membrane"/>
    <property type="evidence" value="ECO:0007669"/>
    <property type="project" value="UniProtKB-SubCell"/>
</dbReference>
<keyword evidence="2" id="KW-1003">Cell membrane</keyword>
<dbReference type="GO" id="GO:0005549">
    <property type="term" value="F:odorant binding"/>
    <property type="evidence" value="ECO:0007669"/>
    <property type="project" value="InterPro"/>
</dbReference>
<organism evidence="11 12">
    <name type="scientific">Cimex lectularius</name>
    <name type="common">Bed bug</name>
    <name type="synonym">Acanthia lectularia</name>
    <dbReference type="NCBI Taxonomy" id="79782"/>
    <lineage>
        <taxon>Eukaryota</taxon>
        <taxon>Metazoa</taxon>
        <taxon>Ecdysozoa</taxon>
        <taxon>Arthropoda</taxon>
        <taxon>Hexapoda</taxon>
        <taxon>Insecta</taxon>
        <taxon>Pterygota</taxon>
        <taxon>Neoptera</taxon>
        <taxon>Paraneoptera</taxon>
        <taxon>Hemiptera</taxon>
        <taxon>Heteroptera</taxon>
        <taxon>Panheteroptera</taxon>
        <taxon>Cimicomorpha</taxon>
        <taxon>Cimicidae</taxon>
        <taxon>Cimex</taxon>
    </lineage>
</organism>
<keyword evidence="3 10" id="KW-0716">Sensory transduction</keyword>
<keyword evidence="8 10" id="KW-0675">Receptor</keyword>
<keyword evidence="6 10" id="KW-1133">Transmembrane helix</keyword>
<dbReference type="EnsemblMetazoa" id="XM_014403375.2">
    <property type="protein sequence ID" value="XP_014258861.1"/>
    <property type="gene ID" value="LOC106672172"/>
</dbReference>
<keyword evidence="4 10" id="KW-0812">Transmembrane</keyword>
<comment type="subcellular location">
    <subcellularLocation>
        <location evidence="1 10">Cell membrane</location>
        <topology evidence="1 10">Multi-pass membrane protein</topology>
    </subcellularLocation>
</comment>
<evidence type="ECO:0000256" key="3">
    <source>
        <dbReference type="ARBA" id="ARBA00022606"/>
    </source>
</evidence>
<comment type="caution">
    <text evidence="10">Lacks conserved residue(s) required for the propagation of feature annotation.</text>
</comment>
<keyword evidence="7 10" id="KW-0472">Membrane</keyword>
<evidence type="ECO:0000256" key="7">
    <source>
        <dbReference type="ARBA" id="ARBA00023136"/>
    </source>
</evidence>
<feature type="transmembrane region" description="Helical" evidence="10">
    <location>
        <begin position="78"/>
        <end position="96"/>
    </location>
</feature>
<evidence type="ECO:0000256" key="10">
    <source>
        <dbReference type="RuleBase" id="RU351113"/>
    </source>
</evidence>